<sequence>MDVLSKLKCLVPPAIKLFVRRYYLLFQEWLLIQNVRLEQKDTLLKLKDKQQIRCVFFALFEEIWKVDGVYRLMEDHPRFDPVILVCPIVNYGHDNMIRRMNSCYEAFQRKGYHVIKSYDEANNTYIDVLNDINPDIIVYTNPYKGLIDDRYYITNFPDVLTIYAPYYFGEWNKYPIMYDLLFHNLLWRFYLETPLLGELSKKYSRNKGRNTVVVGYPGIEKLIERDYVSPSNIWKESEAYKKRIIWAPHHTIEEKEVCNYSCFLKYSDFMIKMARKYEDKVQFVFKPHPLLKNKLDLLWGKEKTDKYYSCWEEMPNTCLKDGDYVDLFRTSDAMIHDSGSFIAEYLYVNKPVMRTMNGRSLSEEFNPFALSCLEQYYLGYSEEEIEMFIQNVINGIDPLKAQRTKFIHEALMPNGSPSQNIIDDILDSIDNQILYRN</sequence>
<dbReference type="AlphaFoldDB" id="A0A9D5P209"/>
<evidence type="ECO:0000313" key="1">
    <source>
        <dbReference type="EMBL" id="MBE6270967.1"/>
    </source>
</evidence>
<dbReference type="Proteomes" id="UP000806522">
    <property type="component" value="Unassembled WGS sequence"/>
</dbReference>
<comment type="caution">
    <text evidence="1">The sequence shown here is derived from an EMBL/GenBank/DDBJ whole genome shotgun (WGS) entry which is preliminary data.</text>
</comment>
<proteinExistence type="predicted"/>
<reference evidence="1" key="1">
    <citation type="submission" date="2019-04" db="EMBL/GenBank/DDBJ databases">
        <title>Evolution of Biomass-Degrading Anaerobic Consortia Revealed by Metagenomics.</title>
        <authorList>
            <person name="Peng X."/>
        </authorList>
    </citation>
    <scope>NUCLEOTIDE SEQUENCE</scope>
    <source>
        <strain evidence="1">SIG140</strain>
    </source>
</reference>
<dbReference type="InterPro" id="IPR043148">
    <property type="entry name" value="TagF_C"/>
</dbReference>
<organism evidence="1 2">
    <name type="scientific">Xylanibacter ruminicola</name>
    <name type="common">Prevotella ruminicola</name>
    <dbReference type="NCBI Taxonomy" id="839"/>
    <lineage>
        <taxon>Bacteria</taxon>
        <taxon>Pseudomonadati</taxon>
        <taxon>Bacteroidota</taxon>
        <taxon>Bacteroidia</taxon>
        <taxon>Bacteroidales</taxon>
        <taxon>Prevotellaceae</taxon>
        <taxon>Xylanibacter</taxon>
    </lineage>
</organism>
<evidence type="ECO:0000313" key="2">
    <source>
        <dbReference type="Proteomes" id="UP000806522"/>
    </source>
</evidence>
<name>A0A9D5P209_XYLRU</name>
<dbReference type="GO" id="GO:0016020">
    <property type="term" value="C:membrane"/>
    <property type="evidence" value="ECO:0007669"/>
    <property type="project" value="InterPro"/>
</dbReference>
<dbReference type="GO" id="GO:0047355">
    <property type="term" value="F:CDP-glycerol glycerophosphotransferase activity"/>
    <property type="evidence" value="ECO:0007669"/>
    <property type="project" value="InterPro"/>
</dbReference>
<dbReference type="Gene3D" id="3.40.50.12580">
    <property type="match status" value="1"/>
</dbReference>
<dbReference type="EMBL" id="SUYC01000008">
    <property type="protein sequence ID" value="MBE6270967.1"/>
    <property type="molecule type" value="Genomic_DNA"/>
</dbReference>
<gene>
    <name evidence="1" type="ORF">E7101_08455</name>
</gene>
<dbReference type="SUPFAM" id="SSF53756">
    <property type="entry name" value="UDP-Glycosyltransferase/glycogen phosphorylase"/>
    <property type="match status" value="1"/>
</dbReference>
<protein>
    <submittedName>
        <fullName evidence="1">CDP-glycerol--glycerophosphate glycerophosphotransferase</fullName>
    </submittedName>
</protein>
<dbReference type="InterPro" id="IPR007554">
    <property type="entry name" value="Glycerophosphate_synth"/>
</dbReference>
<dbReference type="Pfam" id="PF04464">
    <property type="entry name" value="Glyphos_transf"/>
    <property type="match status" value="1"/>
</dbReference>
<accession>A0A9D5P209</accession>